<reference evidence="2 3" key="1">
    <citation type="journal article" date="2013" name="Genome Announc.">
        <title>Draft genome sequences for three mercury-methylating, sulfate-reducing bacteria.</title>
        <authorList>
            <person name="Brown S.D."/>
            <person name="Hurt R.A.Jr."/>
            <person name="Gilmour C.C."/>
            <person name="Elias D.A."/>
        </authorList>
    </citation>
    <scope>NUCLEOTIDE SEQUENCE [LARGE SCALE GENOMIC DNA]</scope>
    <source>
        <strain evidence="2 3">DSM 16529</strain>
    </source>
</reference>
<comment type="caution">
    <text evidence="2">The sequence shown here is derived from an EMBL/GenBank/DDBJ whole genome shotgun (WGS) entry which is preliminary data.</text>
</comment>
<proteinExistence type="predicted"/>
<dbReference type="Proteomes" id="UP000014975">
    <property type="component" value="Unassembled WGS sequence"/>
</dbReference>
<dbReference type="STRING" id="1121439.dsat_2613"/>
<dbReference type="InterPro" id="IPR010982">
    <property type="entry name" value="Lambda_DNA-bd_dom_sf"/>
</dbReference>
<organism evidence="2 3">
    <name type="scientific">Alkalidesulfovibrio alkalitolerans DSM 16529</name>
    <dbReference type="NCBI Taxonomy" id="1121439"/>
    <lineage>
        <taxon>Bacteria</taxon>
        <taxon>Pseudomonadati</taxon>
        <taxon>Thermodesulfobacteriota</taxon>
        <taxon>Desulfovibrionia</taxon>
        <taxon>Desulfovibrionales</taxon>
        <taxon>Desulfovibrionaceae</taxon>
        <taxon>Alkalidesulfovibrio</taxon>
    </lineage>
</organism>
<sequence length="93" mass="10096">MSDKNSFPKATGRTAARGAGRLCLDLGKVDRKTALRTWLIYHGISEKEIAEKLSVSPSTVTRLLSGERRSQDLIDKLANFGIPPVLLAPSSES</sequence>
<feature type="domain" description="HTH cro/C1-type" evidence="1">
    <location>
        <begin position="35"/>
        <end position="87"/>
    </location>
</feature>
<dbReference type="CDD" id="cd00093">
    <property type="entry name" value="HTH_XRE"/>
    <property type="match status" value="1"/>
</dbReference>
<dbReference type="OrthoDB" id="5460146at2"/>
<dbReference type="EMBL" id="ATHI01000006">
    <property type="protein sequence ID" value="EPR34794.1"/>
    <property type="molecule type" value="Genomic_DNA"/>
</dbReference>
<evidence type="ECO:0000313" key="2">
    <source>
        <dbReference type="EMBL" id="EPR34794.1"/>
    </source>
</evidence>
<dbReference type="Gene3D" id="1.10.260.40">
    <property type="entry name" value="lambda repressor-like DNA-binding domains"/>
    <property type="match status" value="1"/>
</dbReference>
<dbReference type="SUPFAM" id="SSF47413">
    <property type="entry name" value="lambda repressor-like DNA-binding domains"/>
    <property type="match status" value="1"/>
</dbReference>
<dbReference type="SMART" id="SM00530">
    <property type="entry name" value="HTH_XRE"/>
    <property type="match status" value="1"/>
</dbReference>
<dbReference type="Pfam" id="PF01381">
    <property type="entry name" value="HTH_3"/>
    <property type="match status" value="1"/>
</dbReference>
<protein>
    <submittedName>
        <fullName evidence="2">Helix-turn-helix domain protein</fullName>
    </submittedName>
</protein>
<dbReference type="PROSITE" id="PS50943">
    <property type="entry name" value="HTH_CROC1"/>
    <property type="match status" value="1"/>
</dbReference>
<evidence type="ECO:0000313" key="3">
    <source>
        <dbReference type="Proteomes" id="UP000014975"/>
    </source>
</evidence>
<evidence type="ECO:0000259" key="1">
    <source>
        <dbReference type="PROSITE" id="PS50943"/>
    </source>
</evidence>
<dbReference type="eggNOG" id="ENOG5032GQS">
    <property type="taxonomic scope" value="Bacteria"/>
</dbReference>
<gene>
    <name evidence="2" type="ORF">dsat_2613</name>
</gene>
<keyword evidence="3" id="KW-1185">Reference proteome</keyword>
<name>S7ULQ0_9BACT</name>
<dbReference type="RefSeq" id="WP_020886498.1">
    <property type="nucleotide sequence ID" value="NZ_ATHI01000006.1"/>
</dbReference>
<dbReference type="InterPro" id="IPR001387">
    <property type="entry name" value="Cro/C1-type_HTH"/>
</dbReference>
<dbReference type="GO" id="GO:0003677">
    <property type="term" value="F:DNA binding"/>
    <property type="evidence" value="ECO:0007669"/>
    <property type="project" value="InterPro"/>
</dbReference>
<accession>S7ULQ0</accession>
<dbReference type="AlphaFoldDB" id="S7ULQ0"/>